<dbReference type="STRING" id="50429.A0A2B4SF82"/>
<dbReference type="Proteomes" id="UP000225706">
    <property type="component" value="Unassembled WGS sequence"/>
</dbReference>
<comment type="caution">
    <text evidence="10">The sequence shown here is derived from an EMBL/GenBank/DDBJ whole genome shotgun (WGS) entry which is preliminary data.</text>
</comment>
<dbReference type="PANTHER" id="PTHR45951">
    <property type="entry name" value="PROTEIN DISPATCHED-RELATED"/>
    <property type="match status" value="1"/>
</dbReference>
<dbReference type="SUPFAM" id="SSF82866">
    <property type="entry name" value="Multidrug efflux transporter AcrB transmembrane domain"/>
    <property type="match status" value="2"/>
</dbReference>
<dbReference type="GO" id="GO:0022857">
    <property type="term" value="F:transmembrane transporter activity"/>
    <property type="evidence" value="ECO:0007669"/>
    <property type="project" value="TreeGrafter"/>
</dbReference>
<feature type="transmembrane region" description="Helical" evidence="8">
    <location>
        <begin position="779"/>
        <end position="802"/>
    </location>
</feature>
<name>A0A2B4SF82_STYPI</name>
<dbReference type="GO" id="GO:0007224">
    <property type="term" value="P:smoothened signaling pathway"/>
    <property type="evidence" value="ECO:0007669"/>
    <property type="project" value="TreeGrafter"/>
</dbReference>
<evidence type="ECO:0000256" key="8">
    <source>
        <dbReference type="SAM" id="Phobius"/>
    </source>
</evidence>
<feature type="transmembrane region" description="Helical" evidence="8">
    <location>
        <begin position="378"/>
        <end position="403"/>
    </location>
</feature>
<keyword evidence="5" id="KW-0325">Glycoprotein</keyword>
<feature type="compositionally biased region" description="Polar residues" evidence="7">
    <location>
        <begin position="89"/>
        <end position="101"/>
    </location>
</feature>
<protein>
    <submittedName>
        <fullName evidence="10">Protein dispatched-like 1</fullName>
    </submittedName>
</protein>
<dbReference type="OrthoDB" id="193905at2759"/>
<evidence type="ECO:0000256" key="6">
    <source>
        <dbReference type="ARBA" id="ARBA00038046"/>
    </source>
</evidence>
<dbReference type="InterPro" id="IPR052081">
    <property type="entry name" value="Dispatched_Hh_regulator"/>
</dbReference>
<dbReference type="AlphaFoldDB" id="A0A2B4SF82"/>
<evidence type="ECO:0000256" key="5">
    <source>
        <dbReference type="ARBA" id="ARBA00023180"/>
    </source>
</evidence>
<dbReference type="GO" id="GO:0016020">
    <property type="term" value="C:membrane"/>
    <property type="evidence" value="ECO:0007669"/>
    <property type="project" value="UniProtKB-SubCell"/>
</dbReference>
<reference evidence="11" key="1">
    <citation type="journal article" date="2017" name="bioRxiv">
        <title>Comparative analysis of the genomes of Stylophora pistillata and Acropora digitifera provides evidence for extensive differences between species of corals.</title>
        <authorList>
            <person name="Voolstra C.R."/>
            <person name="Li Y."/>
            <person name="Liew Y.J."/>
            <person name="Baumgarten S."/>
            <person name="Zoccola D."/>
            <person name="Flot J.-F."/>
            <person name="Tambutte S."/>
            <person name="Allemand D."/>
            <person name="Aranda M."/>
        </authorList>
    </citation>
    <scope>NUCLEOTIDE SEQUENCE [LARGE SCALE GENOMIC DNA]</scope>
</reference>
<feature type="transmembrane region" description="Helical" evidence="8">
    <location>
        <begin position="21"/>
        <end position="43"/>
    </location>
</feature>
<dbReference type="Pfam" id="PF12349">
    <property type="entry name" value="Sterol-sensing"/>
    <property type="match status" value="1"/>
</dbReference>
<evidence type="ECO:0000256" key="4">
    <source>
        <dbReference type="ARBA" id="ARBA00023136"/>
    </source>
</evidence>
<evidence type="ECO:0000259" key="9">
    <source>
        <dbReference type="PROSITE" id="PS50156"/>
    </source>
</evidence>
<feature type="transmembrane region" description="Helical" evidence="8">
    <location>
        <begin position="735"/>
        <end position="758"/>
    </location>
</feature>
<evidence type="ECO:0000313" key="10">
    <source>
        <dbReference type="EMBL" id="PFX28521.1"/>
    </source>
</evidence>
<keyword evidence="11" id="KW-1185">Reference proteome</keyword>
<accession>A0A2B4SF82</accession>
<dbReference type="PROSITE" id="PS50156">
    <property type="entry name" value="SSD"/>
    <property type="match status" value="1"/>
</dbReference>
<keyword evidence="3 8" id="KW-1133">Transmembrane helix</keyword>
<evidence type="ECO:0000256" key="7">
    <source>
        <dbReference type="SAM" id="MobiDB-lite"/>
    </source>
</evidence>
<evidence type="ECO:0000313" key="11">
    <source>
        <dbReference type="Proteomes" id="UP000225706"/>
    </source>
</evidence>
<comment type="similarity">
    <text evidence="6">Belongs to the dispatched family.</text>
</comment>
<comment type="subcellular location">
    <subcellularLocation>
        <location evidence="1">Membrane</location>
        <topology evidence="1">Multi-pass membrane protein</topology>
    </subcellularLocation>
</comment>
<gene>
    <name evidence="10" type="primary">disp1</name>
    <name evidence="10" type="ORF">AWC38_SpisGene6797</name>
</gene>
<dbReference type="InterPro" id="IPR053958">
    <property type="entry name" value="HMGCR/SNAP/NPC1-like_SSD"/>
</dbReference>
<evidence type="ECO:0000256" key="1">
    <source>
        <dbReference type="ARBA" id="ARBA00004141"/>
    </source>
</evidence>
<dbReference type="InterPro" id="IPR000731">
    <property type="entry name" value="SSD"/>
</dbReference>
<keyword evidence="4 8" id="KW-0472">Membrane</keyword>
<feature type="transmembrane region" description="Helical" evidence="8">
    <location>
        <begin position="456"/>
        <end position="481"/>
    </location>
</feature>
<organism evidence="10 11">
    <name type="scientific">Stylophora pistillata</name>
    <name type="common">Smooth cauliflower coral</name>
    <dbReference type="NCBI Taxonomy" id="50429"/>
    <lineage>
        <taxon>Eukaryota</taxon>
        <taxon>Metazoa</taxon>
        <taxon>Cnidaria</taxon>
        <taxon>Anthozoa</taxon>
        <taxon>Hexacorallia</taxon>
        <taxon>Scleractinia</taxon>
        <taxon>Astrocoeniina</taxon>
        <taxon>Pocilloporidae</taxon>
        <taxon>Stylophora</taxon>
    </lineage>
</organism>
<feature type="domain" description="SSD" evidence="9">
    <location>
        <begin position="358"/>
        <end position="481"/>
    </location>
</feature>
<proteinExistence type="inferred from homology"/>
<feature type="transmembrane region" description="Helical" evidence="8">
    <location>
        <begin position="808"/>
        <end position="830"/>
    </location>
</feature>
<dbReference type="Gene3D" id="1.20.1640.10">
    <property type="entry name" value="Multidrug efflux transporter AcrB transmembrane domain"/>
    <property type="match status" value="2"/>
</dbReference>
<dbReference type="EMBL" id="LSMT01000082">
    <property type="protein sequence ID" value="PFX28521.1"/>
    <property type="molecule type" value="Genomic_DNA"/>
</dbReference>
<keyword evidence="2 8" id="KW-0812">Transmembrane</keyword>
<feature type="transmembrane region" description="Helical" evidence="8">
    <location>
        <begin position="352"/>
        <end position="372"/>
    </location>
</feature>
<evidence type="ECO:0000256" key="3">
    <source>
        <dbReference type="ARBA" id="ARBA00022989"/>
    </source>
</evidence>
<feature type="transmembrane region" description="Helical" evidence="8">
    <location>
        <begin position="424"/>
        <end position="444"/>
    </location>
</feature>
<evidence type="ECO:0000256" key="2">
    <source>
        <dbReference type="ARBA" id="ARBA00022692"/>
    </source>
</evidence>
<dbReference type="PANTHER" id="PTHR45951:SF3">
    <property type="entry name" value="PROTEIN DISPATCHED"/>
    <property type="match status" value="1"/>
</dbReference>
<sequence>MVKVVATCSSNSRPRFTKHDALALCLALLIPATVIILILVSVFPSLGGPPLPDFSDPIKGFEPRGTKLSNKMVAIKKFYDFPRVWSYQPPQSQTGGQQNNVLSSLKRKRRSSQNTLERPLSSDLHVRMMFVFEASGGNENLFVAGKLKDACAIENSILSASSLYVQDCLGISDGMTYQCYSSFSLGNYIALLNNRTKCQDITDQDVSYVKNLLLRCHPYFVKQTLKENCASSSCEGVPANCTKYNAVYNIFQYLTDNEMSPSNDMFLKYTSSIPPVSGEDLSEEDLYDELFGQLKDSVPGREGIKLASFYFMGYKFDLFRIKLLTEVIYPALAMIFVFLIMWFFLGSFILTFTGLFCIIYAIGLSYCLYTMVFKIDFFPFLNVTTLVFLVGIGADDAFVYYDIWRQTCAANPHANIMQVTLKTLLYAALSMLVTSLTTASAFFAGVSSSITAIRLFGLFAGTSIFTNYLLMITYFPAVVALHEKFASSQQNSGMWLELFWGIKPEDNGNHLNPDDYGTLQLDESFDKSSLFSSAGQKFLRSLCESIEDQPFFAAFPFFDMCPIEVSIKTCTSPGTACCGVNASFPFPADTAEDCLRLASFLRNTGVLFDQQGKMVGFHFLIISDQSFTTSFTAMDDFWKSVTSWFDKEMAKAPTGLDKGWVGCRNLDLYALQMGLSEGTYSSLGISVAVSFGVMLLTTLNIFISIYAIITIIGIISITIGCLVLAGWQLNILESIVVSVAAGLSIDFTMHYGVAYRLAPDKSQRDTRVRYSLKHIGSAITMAALTTFLTGLMMMQASVLVYFQLGQFLMLVMVFSWLFSTFGFLSICSVIGPKDDFGQLNCCSSCKNEPEEETGNLAIPDLDKSPHDQNNKGCMDRKEKVVEKIFEEFGAQC</sequence>
<feature type="transmembrane region" description="Helical" evidence="8">
    <location>
        <begin position="701"/>
        <end position="729"/>
    </location>
</feature>
<feature type="region of interest" description="Disordered" evidence="7">
    <location>
        <begin position="89"/>
        <end position="117"/>
    </location>
</feature>